<organism evidence="2 3">
    <name type="scientific">Canavalia gladiata</name>
    <name type="common">Sword bean</name>
    <name type="synonym">Dolichos gladiatus</name>
    <dbReference type="NCBI Taxonomy" id="3824"/>
    <lineage>
        <taxon>Eukaryota</taxon>
        <taxon>Viridiplantae</taxon>
        <taxon>Streptophyta</taxon>
        <taxon>Embryophyta</taxon>
        <taxon>Tracheophyta</taxon>
        <taxon>Spermatophyta</taxon>
        <taxon>Magnoliopsida</taxon>
        <taxon>eudicotyledons</taxon>
        <taxon>Gunneridae</taxon>
        <taxon>Pentapetalae</taxon>
        <taxon>rosids</taxon>
        <taxon>fabids</taxon>
        <taxon>Fabales</taxon>
        <taxon>Fabaceae</taxon>
        <taxon>Papilionoideae</taxon>
        <taxon>50 kb inversion clade</taxon>
        <taxon>NPAAA clade</taxon>
        <taxon>indigoferoid/millettioid clade</taxon>
        <taxon>Phaseoleae</taxon>
        <taxon>Canavalia</taxon>
    </lineage>
</organism>
<dbReference type="AlphaFoldDB" id="A0AAN9KQR6"/>
<dbReference type="EMBL" id="JAYMYQ010000007">
    <property type="protein sequence ID" value="KAK7320662.1"/>
    <property type="molecule type" value="Genomic_DNA"/>
</dbReference>
<evidence type="ECO:0000313" key="2">
    <source>
        <dbReference type="EMBL" id="KAK7320662.1"/>
    </source>
</evidence>
<evidence type="ECO:0000256" key="1">
    <source>
        <dbReference type="SAM" id="MobiDB-lite"/>
    </source>
</evidence>
<gene>
    <name evidence="2" type="ORF">VNO77_30344</name>
</gene>
<proteinExistence type="predicted"/>
<feature type="compositionally biased region" description="Polar residues" evidence="1">
    <location>
        <begin position="257"/>
        <end position="267"/>
    </location>
</feature>
<reference evidence="2 3" key="1">
    <citation type="submission" date="2024-01" db="EMBL/GenBank/DDBJ databases">
        <title>The genomes of 5 underutilized Papilionoideae crops provide insights into root nodulation and disease resistanc.</title>
        <authorList>
            <person name="Jiang F."/>
        </authorList>
    </citation>
    <scope>NUCLEOTIDE SEQUENCE [LARGE SCALE GENOMIC DNA]</scope>
    <source>
        <strain evidence="2">LVBAO_FW01</strain>
        <tissue evidence="2">Leaves</tissue>
    </source>
</reference>
<keyword evidence="3" id="KW-1185">Reference proteome</keyword>
<comment type="caution">
    <text evidence="2">The sequence shown here is derived from an EMBL/GenBank/DDBJ whole genome shotgun (WGS) entry which is preliminary data.</text>
</comment>
<protein>
    <submittedName>
        <fullName evidence="2">Uncharacterized protein</fullName>
    </submittedName>
</protein>
<feature type="region of interest" description="Disordered" evidence="1">
    <location>
        <begin position="245"/>
        <end position="267"/>
    </location>
</feature>
<accession>A0AAN9KQR6</accession>
<name>A0AAN9KQR6_CANGL</name>
<sequence>MVAVGSADTSYLRMGSLNGHLPTPSGPQHFCNNVLRSYPLDGITMPLSETLRQGTIPPTDNLSFANLQGGNLSAASSITSLSSQSHDLLTDMHSQGVIFTNNPGQISNNVPFQGWDYHNQSGSYHSHVIGNSLISVNGDVDPEGYASMNSTFNRNLELSFCDPLQMKHDGGMRLNEQTSSKLQEGYIMNQHKSHNSCVTNKNLGSLEDLVNAMINRYQGDDRHKSGCSIGPSNYLRTRQKYEKVKQDKVKISDGSLGDNNYSGGASM</sequence>
<evidence type="ECO:0000313" key="3">
    <source>
        <dbReference type="Proteomes" id="UP001367508"/>
    </source>
</evidence>
<dbReference type="Proteomes" id="UP001367508">
    <property type="component" value="Unassembled WGS sequence"/>
</dbReference>